<sequence>MSVHLNLLLIVRLIAAVAAAKTQYMSKPNCESKCGNVTIPFPFGLTEACSLNTSFIITCDKSLPFLNTTHEMRLFNTTDDEKVQVLDISLDGQLHVSLPIVTSCVTPKSEHNYISISLYAPFHLSSKQNKLTVLGAYTLGIVSDEYSTYALSDGYLTYARTYCMSFYSIIYNISIYNSSIYNMTHDESCSGSFCCETPIQHRLSKFHYTCVANIFDYNSTQEPFQSYPCGYTFLVKEGAYNFSMTDIKNFNTKNTFPVVVDWAVGNTCLEAQKNASSYACKSNYSECQDATVGPGYHCKCSTGFRGNPYLSDGCQDVDECAEESHDCLKGISTCSNSPEGSYSCSCLKGYEGDGKNNGSGCVIRSNRKIVIALSVTGSILALVGGTLYVYCALKKRKSNRLKEHFFQLNGGLLLQQEISRYTGSNELTKIFTVEELKEATNNFNKEMVLGEGGEGTVYKGILRDNRIVAIKKSRISNPNQIEHFINEVILLCQINHRNVVKLLGCCLETEVPLLVYEFIPNGTVYEHLHDQSKSLRLTWKRRLQIAVETAGALSYLHSATHAPIVHRDVKTSNVLLDHNLTAKVSDFGASKIIPLDRTQLTTLVLGTLGYLDPEYFHSSQLTEKSDVYSFGVVLAELLTGEKALSFERPEAHRNLAIHFHSSMKEDRLLDIVDGRIIDETNVEQVMDVANIASHCLRLKGEERPTMREVAMELEGIYIVEKRQWEKVNLSSEETETLLKATPSSSFSVDGVNRRSVNSSSDILNRISFSLTSGR</sequence>
<keyword evidence="12 20" id="KW-1133">Transmembrane helix</keyword>
<dbReference type="Gene3D" id="3.30.200.20">
    <property type="entry name" value="Phosphorylase Kinase, domain 1"/>
    <property type="match status" value="1"/>
</dbReference>
<evidence type="ECO:0000256" key="13">
    <source>
        <dbReference type="ARBA" id="ARBA00023136"/>
    </source>
</evidence>
<feature type="signal peptide" evidence="21">
    <location>
        <begin position="1"/>
        <end position="19"/>
    </location>
</feature>
<dbReference type="InterPro" id="IPR045274">
    <property type="entry name" value="WAK-like"/>
</dbReference>
<dbReference type="InterPro" id="IPR001245">
    <property type="entry name" value="Ser-Thr/Tyr_kinase_cat_dom"/>
</dbReference>
<dbReference type="GO" id="GO:0005886">
    <property type="term" value="C:plasma membrane"/>
    <property type="evidence" value="ECO:0007669"/>
    <property type="project" value="TreeGrafter"/>
</dbReference>
<evidence type="ECO:0000256" key="9">
    <source>
        <dbReference type="ARBA" id="ARBA00022741"/>
    </source>
</evidence>
<keyword evidence="9" id="KW-0547">Nucleotide-binding</keyword>
<dbReference type="SUPFAM" id="SSF56112">
    <property type="entry name" value="Protein kinase-like (PK-like)"/>
    <property type="match status" value="1"/>
</dbReference>
<dbReference type="GeneID" id="106761527"/>
<evidence type="ECO:0000256" key="3">
    <source>
        <dbReference type="ARBA" id="ARBA00022536"/>
    </source>
</evidence>
<keyword evidence="2" id="KW-0723">Serine/threonine-protein kinase</keyword>
<dbReference type="Pfam" id="PF07645">
    <property type="entry name" value="EGF_CA"/>
    <property type="match status" value="1"/>
</dbReference>
<reference evidence="25" key="2">
    <citation type="submission" date="2025-08" db="UniProtKB">
        <authorList>
            <consortium name="RefSeq"/>
        </authorList>
    </citation>
    <scope>IDENTIFICATION</scope>
    <source>
        <tissue evidence="25">Leaf</tissue>
    </source>
</reference>
<evidence type="ECO:0000313" key="24">
    <source>
        <dbReference type="Proteomes" id="UP000087766"/>
    </source>
</evidence>
<evidence type="ECO:0000256" key="10">
    <source>
        <dbReference type="ARBA" id="ARBA00022777"/>
    </source>
</evidence>
<dbReference type="FunFam" id="2.10.25.10:FF:000038">
    <property type="entry name" value="Fibrillin 2"/>
    <property type="match status" value="1"/>
</dbReference>
<evidence type="ECO:0000256" key="4">
    <source>
        <dbReference type="ARBA" id="ARBA00022553"/>
    </source>
</evidence>
<keyword evidence="4" id="KW-0597">Phosphoprotein</keyword>
<dbReference type="CDD" id="cd00054">
    <property type="entry name" value="EGF_CA"/>
    <property type="match status" value="1"/>
</dbReference>
<dbReference type="SMART" id="SM00181">
    <property type="entry name" value="EGF"/>
    <property type="match status" value="2"/>
</dbReference>
<keyword evidence="7 21" id="KW-0732">Signal</keyword>
<evidence type="ECO:0000256" key="21">
    <source>
        <dbReference type="SAM" id="SignalP"/>
    </source>
</evidence>
<dbReference type="PROSITE" id="PS00108">
    <property type="entry name" value="PROTEIN_KINASE_ST"/>
    <property type="match status" value="1"/>
</dbReference>
<evidence type="ECO:0000259" key="22">
    <source>
        <dbReference type="PROSITE" id="PS50011"/>
    </source>
</evidence>
<keyword evidence="10" id="KW-0418">Kinase</keyword>
<accession>A0A1S3U3H1</accession>
<evidence type="ECO:0000259" key="23">
    <source>
        <dbReference type="PROSITE" id="PS50026"/>
    </source>
</evidence>
<evidence type="ECO:0000256" key="7">
    <source>
        <dbReference type="ARBA" id="ARBA00022729"/>
    </source>
</evidence>
<dbReference type="Pfam" id="PF13947">
    <property type="entry name" value="GUB_WAK_bind"/>
    <property type="match status" value="1"/>
</dbReference>
<dbReference type="OrthoDB" id="4062651at2759"/>
<evidence type="ECO:0000313" key="25">
    <source>
        <dbReference type="RefSeq" id="XP_014500573.1"/>
    </source>
</evidence>
<comment type="caution">
    <text evidence="19">Lacks conserved residue(s) required for the propagation of feature annotation.</text>
</comment>
<evidence type="ECO:0000256" key="19">
    <source>
        <dbReference type="PROSITE-ProRule" id="PRU00076"/>
    </source>
</evidence>
<evidence type="ECO:0000256" key="18">
    <source>
        <dbReference type="ARBA" id="ARBA00058961"/>
    </source>
</evidence>
<keyword evidence="14 19" id="KW-1015">Disulfide bond</keyword>
<keyword evidence="15" id="KW-0325">Glycoprotein</keyword>
<protein>
    <submittedName>
        <fullName evidence="25">Wall-associated receptor kinase 5-like</fullName>
    </submittedName>
</protein>
<keyword evidence="11" id="KW-0067">ATP-binding</keyword>
<dbReference type="GO" id="GO:0004674">
    <property type="term" value="F:protein serine/threonine kinase activity"/>
    <property type="evidence" value="ECO:0007669"/>
    <property type="project" value="UniProtKB-KW"/>
</dbReference>
<evidence type="ECO:0000256" key="15">
    <source>
        <dbReference type="ARBA" id="ARBA00023180"/>
    </source>
</evidence>
<dbReference type="CDD" id="cd14066">
    <property type="entry name" value="STKc_IRAK"/>
    <property type="match status" value="1"/>
</dbReference>
<evidence type="ECO:0000256" key="20">
    <source>
        <dbReference type="SAM" id="Phobius"/>
    </source>
</evidence>
<evidence type="ECO:0000256" key="5">
    <source>
        <dbReference type="ARBA" id="ARBA00022679"/>
    </source>
</evidence>
<dbReference type="InterPro" id="IPR000742">
    <property type="entry name" value="EGF"/>
</dbReference>
<reference evidence="24" key="1">
    <citation type="journal article" date="2014" name="Nat. Commun.">
        <title>Genome sequence of mungbean and insights into evolution within Vigna species.</title>
        <authorList>
            <person name="Kang Y.J."/>
            <person name="Kim S.K."/>
            <person name="Kim M.Y."/>
            <person name="Lestari P."/>
            <person name="Kim K.H."/>
            <person name="Ha B.K."/>
            <person name="Jun T.H."/>
            <person name="Hwang W.J."/>
            <person name="Lee T."/>
            <person name="Lee J."/>
            <person name="Shim S."/>
            <person name="Yoon M.Y."/>
            <person name="Jang Y.E."/>
            <person name="Han K.S."/>
            <person name="Taeprayoon P."/>
            <person name="Yoon N."/>
            <person name="Somta P."/>
            <person name="Tanya P."/>
            <person name="Kim K.S."/>
            <person name="Gwag J.G."/>
            <person name="Moon J.K."/>
            <person name="Lee Y.H."/>
            <person name="Park B.S."/>
            <person name="Bombarely A."/>
            <person name="Doyle J.J."/>
            <person name="Jackson S.A."/>
            <person name="Schafleitner R."/>
            <person name="Srinives P."/>
            <person name="Varshney R.K."/>
            <person name="Lee S.H."/>
        </authorList>
    </citation>
    <scope>NUCLEOTIDE SEQUENCE [LARGE SCALE GENOMIC DNA]</scope>
    <source>
        <strain evidence="24">cv. VC1973A</strain>
    </source>
</reference>
<evidence type="ECO:0000256" key="6">
    <source>
        <dbReference type="ARBA" id="ARBA00022692"/>
    </source>
</evidence>
<dbReference type="Proteomes" id="UP000087766">
    <property type="component" value="Chromosome 5"/>
</dbReference>
<dbReference type="PROSITE" id="PS50011">
    <property type="entry name" value="PROTEIN_KINASE_DOM"/>
    <property type="match status" value="1"/>
</dbReference>
<comment type="function">
    <text evidence="18">Serine/threonine-protein kinase that may function as a signaling receptor of extracellular matrix component. Binding to pectin may have significance in the control of cell expansion, morphogenesis and development.</text>
</comment>
<dbReference type="InterPro" id="IPR011009">
    <property type="entry name" value="Kinase-like_dom_sf"/>
</dbReference>
<dbReference type="Pfam" id="PF07714">
    <property type="entry name" value="PK_Tyr_Ser-Thr"/>
    <property type="match status" value="1"/>
</dbReference>
<feature type="domain" description="EGF-like" evidence="23">
    <location>
        <begin position="316"/>
        <end position="356"/>
    </location>
</feature>
<dbReference type="InterPro" id="IPR025287">
    <property type="entry name" value="WAK_GUB"/>
</dbReference>
<dbReference type="GO" id="GO:0007166">
    <property type="term" value="P:cell surface receptor signaling pathway"/>
    <property type="evidence" value="ECO:0007669"/>
    <property type="project" value="InterPro"/>
</dbReference>
<name>A0A1S3U3H1_VIGRR</name>
<evidence type="ECO:0000256" key="12">
    <source>
        <dbReference type="ARBA" id="ARBA00022989"/>
    </source>
</evidence>
<dbReference type="SMART" id="SM00220">
    <property type="entry name" value="S_TKc"/>
    <property type="match status" value="1"/>
</dbReference>
<dbReference type="Gene3D" id="2.10.25.10">
    <property type="entry name" value="Laminin"/>
    <property type="match status" value="1"/>
</dbReference>
<keyword evidence="3 19" id="KW-0245">EGF-like domain</keyword>
<dbReference type="KEGG" id="vra:106761527"/>
<keyword evidence="24" id="KW-1185">Reference proteome</keyword>
<dbReference type="FunFam" id="2.10.25.10:FF:000628">
    <property type="entry name" value="Wall-associated receptor kinase 2"/>
    <property type="match status" value="1"/>
</dbReference>
<proteinExistence type="predicted"/>
<feature type="disulfide bond" evidence="19">
    <location>
        <begin position="327"/>
        <end position="344"/>
    </location>
</feature>
<dbReference type="InterPro" id="IPR000719">
    <property type="entry name" value="Prot_kinase_dom"/>
</dbReference>
<keyword evidence="5" id="KW-0808">Transferase</keyword>
<dbReference type="InterPro" id="IPR001881">
    <property type="entry name" value="EGF-like_Ca-bd_dom"/>
</dbReference>
<feature type="chain" id="PRO_5010360213" evidence="21">
    <location>
        <begin position="20"/>
        <end position="774"/>
    </location>
</feature>
<keyword evidence="6 20" id="KW-0812">Transmembrane</keyword>
<dbReference type="SMART" id="SM00179">
    <property type="entry name" value="EGF_CA"/>
    <property type="match status" value="1"/>
</dbReference>
<evidence type="ECO:0000256" key="1">
    <source>
        <dbReference type="ARBA" id="ARBA00004479"/>
    </source>
</evidence>
<dbReference type="PANTHER" id="PTHR27005:SF511">
    <property type="entry name" value="WALL-ASSOCIATED RECEPTOR KINASE 1-RELATED"/>
    <property type="match status" value="1"/>
</dbReference>
<dbReference type="PROSITE" id="PS50026">
    <property type="entry name" value="EGF_3"/>
    <property type="match status" value="1"/>
</dbReference>
<evidence type="ECO:0000256" key="8">
    <source>
        <dbReference type="ARBA" id="ARBA00022737"/>
    </source>
</evidence>
<dbReference type="PANTHER" id="PTHR27005">
    <property type="entry name" value="WALL-ASSOCIATED RECEPTOR KINASE-LIKE 21"/>
    <property type="match status" value="1"/>
</dbReference>
<dbReference type="GO" id="GO:0030247">
    <property type="term" value="F:polysaccharide binding"/>
    <property type="evidence" value="ECO:0007669"/>
    <property type="project" value="InterPro"/>
</dbReference>
<dbReference type="Gene3D" id="1.10.510.10">
    <property type="entry name" value="Transferase(Phosphotransferase) domain 1"/>
    <property type="match status" value="1"/>
</dbReference>
<evidence type="ECO:0000256" key="11">
    <source>
        <dbReference type="ARBA" id="ARBA00022840"/>
    </source>
</evidence>
<evidence type="ECO:0000256" key="2">
    <source>
        <dbReference type="ARBA" id="ARBA00022527"/>
    </source>
</evidence>
<comment type="subcellular location">
    <subcellularLocation>
        <location evidence="1">Membrane</location>
        <topology evidence="1">Single-pass type I membrane protein</topology>
    </subcellularLocation>
</comment>
<dbReference type="GO" id="GO:0005524">
    <property type="term" value="F:ATP binding"/>
    <property type="evidence" value="ECO:0007669"/>
    <property type="project" value="UniProtKB-KW"/>
</dbReference>
<evidence type="ECO:0000256" key="17">
    <source>
        <dbReference type="ARBA" id="ARBA00047951"/>
    </source>
</evidence>
<comment type="catalytic activity">
    <reaction evidence="17">
        <text>L-threonyl-[protein] + ATP = O-phospho-L-threonyl-[protein] + ADP + H(+)</text>
        <dbReference type="Rhea" id="RHEA:46608"/>
        <dbReference type="Rhea" id="RHEA-COMP:11060"/>
        <dbReference type="Rhea" id="RHEA-COMP:11605"/>
        <dbReference type="ChEBI" id="CHEBI:15378"/>
        <dbReference type="ChEBI" id="CHEBI:30013"/>
        <dbReference type="ChEBI" id="CHEBI:30616"/>
        <dbReference type="ChEBI" id="CHEBI:61977"/>
        <dbReference type="ChEBI" id="CHEBI:456216"/>
    </reaction>
</comment>
<dbReference type="AlphaFoldDB" id="A0A1S3U3H1"/>
<dbReference type="SUPFAM" id="SSF57196">
    <property type="entry name" value="EGF/Laminin"/>
    <property type="match status" value="1"/>
</dbReference>
<feature type="domain" description="Protein kinase" evidence="22">
    <location>
        <begin position="443"/>
        <end position="718"/>
    </location>
</feature>
<evidence type="ECO:0000256" key="16">
    <source>
        <dbReference type="ARBA" id="ARBA00047558"/>
    </source>
</evidence>
<comment type="catalytic activity">
    <reaction evidence="16">
        <text>L-seryl-[protein] + ATP = O-phospho-L-seryl-[protein] + ADP + H(+)</text>
        <dbReference type="Rhea" id="RHEA:17989"/>
        <dbReference type="Rhea" id="RHEA-COMP:9863"/>
        <dbReference type="Rhea" id="RHEA-COMP:11604"/>
        <dbReference type="ChEBI" id="CHEBI:15378"/>
        <dbReference type="ChEBI" id="CHEBI:29999"/>
        <dbReference type="ChEBI" id="CHEBI:30616"/>
        <dbReference type="ChEBI" id="CHEBI:83421"/>
        <dbReference type="ChEBI" id="CHEBI:456216"/>
    </reaction>
</comment>
<dbReference type="RefSeq" id="XP_014500573.1">
    <property type="nucleotide sequence ID" value="XM_014645087.2"/>
</dbReference>
<gene>
    <name evidence="25" type="primary">LOC106761527</name>
</gene>
<organism evidence="24 25">
    <name type="scientific">Vigna radiata var. radiata</name>
    <name type="common">Mung bean</name>
    <name type="synonym">Phaseolus aureus</name>
    <dbReference type="NCBI Taxonomy" id="3916"/>
    <lineage>
        <taxon>Eukaryota</taxon>
        <taxon>Viridiplantae</taxon>
        <taxon>Streptophyta</taxon>
        <taxon>Embryophyta</taxon>
        <taxon>Tracheophyta</taxon>
        <taxon>Spermatophyta</taxon>
        <taxon>Magnoliopsida</taxon>
        <taxon>eudicotyledons</taxon>
        <taxon>Gunneridae</taxon>
        <taxon>Pentapetalae</taxon>
        <taxon>rosids</taxon>
        <taxon>fabids</taxon>
        <taxon>Fabales</taxon>
        <taxon>Fabaceae</taxon>
        <taxon>Papilionoideae</taxon>
        <taxon>50 kb inversion clade</taxon>
        <taxon>NPAAA clade</taxon>
        <taxon>indigoferoid/millettioid clade</taxon>
        <taxon>Phaseoleae</taxon>
        <taxon>Vigna</taxon>
    </lineage>
</organism>
<dbReference type="FunFam" id="3.30.200.20:FF:000043">
    <property type="entry name" value="Wall-associated receptor kinase 2"/>
    <property type="match status" value="1"/>
</dbReference>
<evidence type="ECO:0000256" key="14">
    <source>
        <dbReference type="ARBA" id="ARBA00023157"/>
    </source>
</evidence>
<feature type="transmembrane region" description="Helical" evidence="20">
    <location>
        <begin position="369"/>
        <end position="393"/>
    </location>
</feature>
<dbReference type="FunFam" id="1.10.510.10:FF:000084">
    <property type="entry name" value="Wall-associated receptor kinase 2"/>
    <property type="match status" value="1"/>
</dbReference>
<keyword evidence="13 20" id="KW-0472">Membrane</keyword>
<dbReference type="GO" id="GO:0005509">
    <property type="term" value="F:calcium ion binding"/>
    <property type="evidence" value="ECO:0007669"/>
    <property type="project" value="InterPro"/>
</dbReference>
<dbReference type="InterPro" id="IPR008271">
    <property type="entry name" value="Ser/Thr_kinase_AS"/>
</dbReference>
<keyword evidence="8" id="KW-0677">Repeat</keyword>
<dbReference type="InterPro" id="IPR049883">
    <property type="entry name" value="NOTCH1_EGF-like"/>
</dbReference>